<reference evidence="1 2" key="1">
    <citation type="journal article" date="2016" name="Nat. Commun.">
        <title>Ectomycorrhizal ecology is imprinted in the genome of the dominant symbiotic fungus Cenococcum geophilum.</title>
        <authorList>
            <consortium name="DOE Joint Genome Institute"/>
            <person name="Peter M."/>
            <person name="Kohler A."/>
            <person name="Ohm R.A."/>
            <person name="Kuo A."/>
            <person name="Krutzmann J."/>
            <person name="Morin E."/>
            <person name="Arend M."/>
            <person name="Barry K.W."/>
            <person name="Binder M."/>
            <person name="Choi C."/>
            <person name="Clum A."/>
            <person name="Copeland A."/>
            <person name="Grisel N."/>
            <person name="Haridas S."/>
            <person name="Kipfer T."/>
            <person name="LaButti K."/>
            <person name="Lindquist E."/>
            <person name="Lipzen A."/>
            <person name="Maire R."/>
            <person name="Meier B."/>
            <person name="Mihaltcheva S."/>
            <person name="Molinier V."/>
            <person name="Murat C."/>
            <person name="Poggeler S."/>
            <person name="Quandt C.A."/>
            <person name="Sperisen C."/>
            <person name="Tritt A."/>
            <person name="Tisserant E."/>
            <person name="Crous P.W."/>
            <person name="Henrissat B."/>
            <person name="Nehls U."/>
            <person name="Egli S."/>
            <person name="Spatafora J.W."/>
            <person name="Grigoriev I.V."/>
            <person name="Martin F.M."/>
        </authorList>
    </citation>
    <scope>NUCLEOTIDE SEQUENCE [LARGE SCALE GENOMIC DNA]</scope>
    <source>
        <strain evidence="1 2">CBS 207.34</strain>
    </source>
</reference>
<name>A0A8E2F1F0_9PEZI</name>
<dbReference type="AlphaFoldDB" id="A0A8E2F1F0"/>
<dbReference type="Proteomes" id="UP000250140">
    <property type="component" value="Unassembled WGS sequence"/>
</dbReference>
<organism evidence="1 2">
    <name type="scientific">Glonium stellatum</name>
    <dbReference type="NCBI Taxonomy" id="574774"/>
    <lineage>
        <taxon>Eukaryota</taxon>
        <taxon>Fungi</taxon>
        <taxon>Dikarya</taxon>
        <taxon>Ascomycota</taxon>
        <taxon>Pezizomycotina</taxon>
        <taxon>Dothideomycetes</taxon>
        <taxon>Pleosporomycetidae</taxon>
        <taxon>Gloniales</taxon>
        <taxon>Gloniaceae</taxon>
        <taxon>Glonium</taxon>
    </lineage>
</organism>
<evidence type="ECO:0000313" key="2">
    <source>
        <dbReference type="Proteomes" id="UP000250140"/>
    </source>
</evidence>
<evidence type="ECO:0000313" key="1">
    <source>
        <dbReference type="EMBL" id="OCL08776.1"/>
    </source>
</evidence>
<proteinExistence type="predicted"/>
<sequence length="159" mass="17646">MHSATLRKHPCTQTQLQCTQPALENTPLHPNSKPSTRFSDFSSGNLSHHIVIRNVLLPVIKSSLKSSVYCSPTAPQRSLSLHSAITLKAWSSSRCDTWPLSLSSRSEPSPFSQRSVLQVNVDHTRFAVTLNRLTFKLPILLIQGNQSAIIGQFPRCHPP</sequence>
<keyword evidence="2" id="KW-1185">Reference proteome</keyword>
<dbReference type="EMBL" id="KV749592">
    <property type="protein sequence ID" value="OCL08776.1"/>
    <property type="molecule type" value="Genomic_DNA"/>
</dbReference>
<accession>A0A8E2F1F0</accession>
<gene>
    <name evidence="1" type="ORF">AOQ84DRAFT_34089</name>
</gene>
<protein>
    <submittedName>
        <fullName evidence="1">Uncharacterized protein</fullName>
    </submittedName>
</protein>